<evidence type="ECO:0000256" key="11">
    <source>
        <dbReference type="ARBA" id="ARBA00023235"/>
    </source>
</evidence>
<dbReference type="InterPro" id="IPR001650">
    <property type="entry name" value="Helicase_C-like"/>
</dbReference>
<keyword evidence="6 15" id="KW-0347">Helicase</keyword>
<evidence type="ECO:0000259" key="16">
    <source>
        <dbReference type="PROSITE" id="PS51192"/>
    </source>
</evidence>
<evidence type="ECO:0000256" key="5">
    <source>
        <dbReference type="ARBA" id="ARBA00022801"/>
    </source>
</evidence>
<dbReference type="InterPro" id="IPR011545">
    <property type="entry name" value="DEAD/DEAH_box_helicase_dom"/>
</dbReference>
<dbReference type="Gene3D" id="3.40.50.300">
    <property type="entry name" value="P-loop containing nucleotide triphosphate hydrolases"/>
    <property type="match status" value="2"/>
</dbReference>
<keyword evidence="19" id="KW-1185">Reference proteome</keyword>
<dbReference type="CDD" id="cd17992">
    <property type="entry name" value="DEXHc_RecG"/>
    <property type="match status" value="1"/>
</dbReference>
<keyword evidence="5 15" id="KW-0378">Hydrolase</keyword>
<dbReference type="GO" id="GO:0016787">
    <property type="term" value="F:hydrolase activity"/>
    <property type="evidence" value="ECO:0007669"/>
    <property type="project" value="UniProtKB-KW"/>
</dbReference>
<evidence type="ECO:0000256" key="10">
    <source>
        <dbReference type="ARBA" id="ARBA00023204"/>
    </source>
</evidence>
<dbReference type="NCBIfam" id="TIGR00643">
    <property type="entry name" value="recG"/>
    <property type="match status" value="1"/>
</dbReference>
<keyword evidence="8" id="KW-0238">DNA-binding</keyword>
<dbReference type="SMART" id="SM00487">
    <property type="entry name" value="DEXDc"/>
    <property type="match status" value="1"/>
</dbReference>
<dbReference type="InterPro" id="IPR033454">
    <property type="entry name" value="RecG_wedge"/>
</dbReference>
<sequence>MSHTQDWNATINHLKGVGPKTATLFQSIGIYTIRDLMFHFPFRFEDLQARELNSLLDQEKVALVGKVITDPTVSYFGRKKSRLSFKMAVDSYHIIQVTFFNQPYLKKHIQAGQMRAIYGKWQEASQQLMGTKLINQTAGEDFSPIYRSTQSLKQGQIVKAIHQAFEDYSASIEEIIPNYLNQRFHLIPLQQALKAMHFPSNSEEQEAAKKKIIFQDFFLYQWKLQSARYQRQHLRGQKIDYPVDELRQAIKIIPFELTAAQKKAVNEICVDLLSTYPMKRLLQGDVGSGKTLVAFITMLAVVQAGFQTALMVPTEILAQQHYQSFNRYFEAVGFHAELLTSDMNRELKKTTIEGLASGRIRIVIGTHALIQDYVKFKNLAYIVIDEQHRFGVGQRQELLEKANANHLANILQMTATPIPRSLAQTLYADMSVSTIDELPGGRQAISTVAVKEDEIDHVYDRIEKEISLGHQVYYVLPLIEASEYLGEVENVQNIVSVLSKKFPAVQVAPLHGQMNKEEQKIVMEQFKEQQIQILVATTMVEVGVDVPNATVMVIQSAERFGLAQLHQLRGRVGRSHLASYCFLIANPTTQQGKERIEQMVKSQNGFDLSEADLKIRGMGDLLGRSQSGIPMFQVGNPLEFPEIMQAAYQAVQEIFTQKNIITNEERQKLIEYAEKQPIEV</sequence>
<keyword evidence="10 15" id="KW-0234">DNA repair</keyword>
<dbReference type="Proteomes" id="UP000721415">
    <property type="component" value="Unassembled WGS sequence"/>
</dbReference>
<reference evidence="18 19" key="1">
    <citation type="submission" date="2020-07" db="EMBL/GenBank/DDBJ databases">
        <title>Facklamia lactis sp. nov., isolated from raw milk.</title>
        <authorList>
            <person name="Doll E.V."/>
            <person name="Huptas C."/>
            <person name="Staib L."/>
            <person name="Wenning M."/>
            <person name="Scherer S."/>
        </authorList>
    </citation>
    <scope>NUCLEOTIDE SEQUENCE [LARGE SCALE GENOMIC DNA]</scope>
    <source>
        <strain evidence="18 19">DSM 111018</strain>
    </source>
</reference>
<evidence type="ECO:0000256" key="8">
    <source>
        <dbReference type="ARBA" id="ARBA00023125"/>
    </source>
</evidence>
<dbReference type="PANTHER" id="PTHR47964">
    <property type="entry name" value="ATP-DEPENDENT DNA HELICASE HOMOLOG RECG, CHLOROPLASTIC"/>
    <property type="match status" value="1"/>
</dbReference>
<dbReference type="SUPFAM" id="SSF50249">
    <property type="entry name" value="Nucleic acid-binding proteins"/>
    <property type="match status" value="1"/>
</dbReference>
<evidence type="ECO:0000313" key="19">
    <source>
        <dbReference type="Proteomes" id="UP000721415"/>
    </source>
</evidence>
<evidence type="ECO:0000256" key="15">
    <source>
        <dbReference type="RuleBase" id="RU363016"/>
    </source>
</evidence>
<dbReference type="GO" id="GO:0003678">
    <property type="term" value="F:DNA helicase activity"/>
    <property type="evidence" value="ECO:0007669"/>
    <property type="project" value="UniProtKB-EC"/>
</dbReference>
<dbReference type="Pfam" id="PF00270">
    <property type="entry name" value="DEAD"/>
    <property type="match status" value="1"/>
</dbReference>
<feature type="domain" description="Helicase ATP-binding" evidence="16">
    <location>
        <begin position="271"/>
        <end position="435"/>
    </location>
</feature>
<dbReference type="EMBL" id="JACBXQ010000001">
    <property type="protein sequence ID" value="MBG9985515.1"/>
    <property type="molecule type" value="Genomic_DNA"/>
</dbReference>
<keyword evidence="3 15" id="KW-0547">Nucleotide-binding</keyword>
<comment type="catalytic activity">
    <reaction evidence="14 15">
        <text>ATP + H2O = ADP + phosphate + H(+)</text>
        <dbReference type="Rhea" id="RHEA:13065"/>
        <dbReference type="ChEBI" id="CHEBI:15377"/>
        <dbReference type="ChEBI" id="CHEBI:15378"/>
        <dbReference type="ChEBI" id="CHEBI:30616"/>
        <dbReference type="ChEBI" id="CHEBI:43474"/>
        <dbReference type="ChEBI" id="CHEBI:456216"/>
        <dbReference type="EC" id="5.6.2.4"/>
    </reaction>
</comment>
<name>A0ABS0LPT7_9LACT</name>
<dbReference type="NCBIfam" id="NF008168">
    <property type="entry name" value="PRK10917.2-2"/>
    <property type="match status" value="1"/>
</dbReference>
<keyword evidence="7 15" id="KW-0067">ATP-binding</keyword>
<organism evidence="18 19">
    <name type="scientific">Facklamia lactis</name>
    <dbReference type="NCBI Taxonomy" id="2749967"/>
    <lineage>
        <taxon>Bacteria</taxon>
        <taxon>Bacillati</taxon>
        <taxon>Bacillota</taxon>
        <taxon>Bacilli</taxon>
        <taxon>Lactobacillales</taxon>
        <taxon>Aerococcaceae</taxon>
        <taxon>Facklamia</taxon>
    </lineage>
</organism>
<dbReference type="Pfam" id="PF17191">
    <property type="entry name" value="RecG_wedge"/>
    <property type="match status" value="1"/>
</dbReference>
<dbReference type="InterPro" id="IPR014001">
    <property type="entry name" value="Helicase_ATP-bd"/>
</dbReference>
<accession>A0ABS0LPT7</accession>
<comment type="catalytic activity">
    <reaction evidence="12 15">
        <text>Couples ATP hydrolysis with the unwinding of duplex DNA by translocating in the 3'-5' direction.</text>
        <dbReference type="EC" id="5.6.2.4"/>
    </reaction>
</comment>
<dbReference type="Pfam" id="PF00271">
    <property type="entry name" value="Helicase_C"/>
    <property type="match status" value="1"/>
</dbReference>
<keyword evidence="4 15" id="KW-0227">DNA damage</keyword>
<dbReference type="InterPro" id="IPR004609">
    <property type="entry name" value="ATP-dep_DNA_helicase_RecG"/>
</dbReference>
<evidence type="ECO:0000256" key="9">
    <source>
        <dbReference type="ARBA" id="ARBA00023172"/>
    </source>
</evidence>
<evidence type="ECO:0000313" key="18">
    <source>
        <dbReference type="EMBL" id="MBG9985515.1"/>
    </source>
</evidence>
<proteinExistence type="inferred from homology"/>
<comment type="similarity">
    <text evidence="1 15">Belongs to the helicase family. RecG subfamily.</text>
</comment>
<keyword evidence="11" id="KW-0413">Isomerase</keyword>
<dbReference type="InterPro" id="IPR027417">
    <property type="entry name" value="P-loop_NTPase"/>
</dbReference>
<dbReference type="PROSITE" id="PS51192">
    <property type="entry name" value="HELICASE_ATP_BIND_1"/>
    <property type="match status" value="1"/>
</dbReference>
<evidence type="ECO:0000256" key="12">
    <source>
        <dbReference type="ARBA" id="ARBA00034617"/>
    </source>
</evidence>
<dbReference type="CDD" id="cd04488">
    <property type="entry name" value="RecG_wedge_OBF"/>
    <property type="match status" value="1"/>
</dbReference>
<dbReference type="InterPro" id="IPR012340">
    <property type="entry name" value="NA-bd_OB-fold"/>
</dbReference>
<dbReference type="SMART" id="SM00490">
    <property type="entry name" value="HELICc"/>
    <property type="match status" value="1"/>
</dbReference>
<dbReference type="PROSITE" id="PS51194">
    <property type="entry name" value="HELICASE_CTER"/>
    <property type="match status" value="1"/>
</dbReference>
<feature type="domain" description="Helicase C-terminal" evidence="17">
    <location>
        <begin position="454"/>
        <end position="619"/>
    </location>
</feature>
<dbReference type="EC" id="5.6.2.4" evidence="13 15"/>
<dbReference type="Gene3D" id="2.40.50.140">
    <property type="entry name" value="Nucleic acid-binding proteins"/>
    <property type="match status" value="1"/>
</dbReference>
<dbReference type="PANTHER" id="PTHR47964:SF1">
    <property type="entry name" value="ATP-DEPENDENT DNA HELICASE HOMOLOG RECG, CHLOROPLASTIC"/>
    <property type="match status" value="1"/>
</dbReference>
<evidence type="ECO:0000256" key="13">
    <source>
        <dbReference type="ARBA" id="ARBA00034808"/>
    </source>
</evidence>
<protein>
    <recommendedName>
        <fullName evidence="2 15">ATP-dependent DNA helicase RecG</fullName>
        <ecNumber evidence="13 15">5.6.2.4</ecNumber>
    </recommendedName>
</protein>
<comment type="caution">
    <text evidence="18">The sequence shown here is derived from an EMBL/GenBank/DDBJ whole genome shotgun (WGS) entry which is preliminary data.</text>
</comment>
<dbReference type="SUPFAM" id="SSF52540">
    <property type="entry name" value="P-loop containing nucleoside triphosphate hydrolases"/>
    <property type="match status" value="2"/>
</dbReference>
<evidence type="ECO:0000256" key="7">
    <source>
        <dbReference type="ARBA" id="ARBA00022840"/>
    </source>
</evidence>
<evidence type="ECO:0000256" key="4">
    <source>
        <dbReference type="ARBA" id="ARBA00022763"/>
    </source>
</evidence>
<dbReference type="NCBIfam" id="NF008165">
    <property type="entry name" value="PRK10917.1-3"/>
    <property type="match status" value="1"/>
</dbReference>
<dbReference type="InterPro" id="IPR047112">
    <property type="entry name" value="RecG/Mfd"/>
</dbReference>
<evidence type="ECO:0000256" key="6">
    <source>
        <dbReference type="ARBA" id="ARBA00022806"/>
    </source>
</evidence>
<evidence type="ECO:0000256" key="3">
    <source>
        <dbReference type="ARBA" id="ARBA00022741"/>
    </source>
</evidence>
<evidence type="ECO:0000256" key="14">
    <source>
        <dbReference type="ARBA" id="ARBA00048988"/>
    </source>
</evidence>
<evidence type="ECO:0000256" key="1">
    <source>
        <dbReference type="ARBA" id="ARBA00007504"/>
    </source>
</evidence>
<comment type="function">
    <text evidence="15">Plays a critical role in recombination and DNA repair. Helps process Holliday junction intermediates to mature products by catalyzing branch migration. Has replication fork regression activity, unwinds stalled or blocked replication forks to make a HJ that can be resolved. Has a DNA unwinding activity characteristic of a DNA helicase with 3'-5' polarity.</text>
</comment>
<evidence type="ECO:0000256" key="2">
    <source>
        <dbReference type="ARBA" id="ARBA00017846"/>
    </source>
</evidence>
<keyword evidence="9 15" id="KW-0233">DNA recombination</keyword>
<evidence type="ECO:0000259" key="17">
    <source>
        <dbReference type="PROSITE" id="PS51194"/>
    </source>
</evidence>
<dbReference type="RefSeq" id="WP_197113911.1">
    <property type="nucleotide sequence ID" value="NZ_JACBXQ010000001.1"/>
</dbReference>
<gene>
    <name evidence="18" type="primary">recG</name>
    <name evidence="18" type="ORF">HZY91_01240</name>
</gene>